<feature type="transmembrane region" description="Helical" evidence="1">
    <location>
        <begin position="7"/>
        <end position="27"/>
    </location>
</feature>
<proteinExistence type="predicted"/>
<evidence type="ECO:0000313" key="3">
    <source>
        <dbReference type="Proteomes" id="UP000677305"/>
    </source>
</evidence>
<evidence type="ECO:0000313" key="2">
    <source>
        <dbReference type="EMBL" id="QUH30500.1"/>
    </source>
</evidence>
<reference evidence="2 3" key="1">
    <citation type="submission" date="2020-07" db="EMBL/GenBank/DDBJ databases">
        <title>Vallitalea guaymasensis genome.</title>
        <authorList>
            <person name="Postec A."/>
        </authorList>
    </citation>
    <scope>NUCLEOTIDE SEQUENCE [LARGE SCALE GENOMIC DNA]</scope>
    <source>
        <strain evidence="2 3">Ra1766G1</strain>
    </source>
</reference>
<accession>A0A8J8MD65</accession>
<keyword evidence="1" id="KW-0812">Transmembrane</keyword>
<dbReference type="KEGG" id="vgu:HYG85_16930"/>
<dbReference type="InterPro" id="IPR025324">
    <property type="entry name" value="DUF4230"/>
</dbReference>
<evidence type="ECO:0000256" key="1">
    <source>
        <dbReference type="SAM" id="Phobius"/>
    </source>
</evidence>
<organism evidence="2 3">
    <name type="scientific">Vallitalea guaymasensis</name>
    <dbReference type="NCBI Taxonomy" id="1185412"/>
    <lineage>
        <taxon>Bacteria</taxon>
        <taxon>Bacillati</taxon>
        <taxon>Bacillota</taxon>
        <taxon>Clostridia</taxon>
        <taxon>Lachnospirales</taxon>
        <taxon>Vallitaleaceae</taxon>
        <taxon>Vallitalea</taxon>
    </lineage>
</organism>
<dbReference type="EMBL" id="CP058561">
    <property type="protein sequence ID" value="QUH30500.1"/>
    <property type="molecule type" value="Genomic_DNA"/>
</dbReference>
<keyword evidence="3" id="KW-1185">Reference proteome</keyword>
<name>A0A8J8MD65_9FIRM</name>
<gene>
    <name evidence="2" type="ORF">HYG85_16930</name>
</gene>
<keyword evidence="1" id="KW-1133">Transmembrane helix</keyword>
<sequence length="189" mass="22328">MKSIITKIVSVVILCILIFIGIKHLHFNLFDKIFSHKTIISTELLSEEIRDIAELCSMKYYYKDLVVHGKPKPHTGDYYMATIEGELTAGINLDNLDIKRKDDIVTIKLEHAYFIDDSDYKRKVHEEDKSGWGTKIDYNKKKKWEIDRINKIKKRISNTFLVKADENIQDIIKNLFINYDLSEIKFEYY</sequence>
<protein>
    <submittedName>
        <fullName evidence="2">DUF4230 domain-containing protein</fullName>
    </submittedName>
</protein>
<dbReference type="Proteomes" id="UP000677305">
    <property type="component" value="Chromosome"/>
</dbReference>
<dbReference type="RefSeq" id="WP_212690658.1">
    <property type="nucleotide sequence ID" value="NZ_CP058561.1"/>
</dbReference>
<dbReference type="Pfam" id="PF14014">
    <property type="entry name" value="DUF4230"/>
    <property type="match status" value="1"/>
</dbReference>
<dbReference type="AlphaFoldDB" id="A0A8J8MD65"/>
<keyword evidence="1" id="KW-0472">Membrane</keyword>